<reference evidence="2" key="1">
    <citation type="submission" date="2023-10" db="EMBL/GenBank/DDBJ databases">
        <title>Genome assembly of Pristionchus species.</title>
        <authorList>
            <person name="Yoshida K."/>
            <person name="Sommer R.J."/>
        </authorList>
    </citation>
    <scope>NUCLEOTIDE SEQUENCE</scope>
    <source>
        <strain evidence="2">RS5133</strain>
    </source>
</reference>
<name>A0AAV5UVX6_9BILA</name>
<protein>
    <submittedName>
        <fullName evidence="2">Uncharacterized protein</fullName>
    </submittedName>
</protein>
<keyword evidence="3" id="KW-1185">Reference proteome</keyword>
<comment type="caution">
    <text evidence="2">The sequence shown here is derived from an EMBL/GenBank/DDBJ whole genome shotgun (WGS) entry which is preliminary data.</text>
</comment>
<dbReference type="Gene3D" id="2.10.25.10">
    <property type="entry name" value="Laminin"/>
    <property type="match status" value="1"/>
</dbReference>
<keyword evidence="1" id="KW-0722">Serine protease inhibitor</keyword>
<proteinExistence type="predicted"/>
<keyword evidence="1" id="KW-0646">Protease inhibitor</keyword>
<dbReference type="GO" id="GO:0004867">
    <property type="term" value="F:serine-type endopeptidase inhibitor activity"/>
    <property type="evidence" value="ECO:0007669"/>
    <property type="project" value="UniProtKB-KW"/>
</dbReference>
<feature type="non-terminal residue" evidence="2">
    <location>
        <position position="1"/>
    </location>
</feature>
<sequence>LSFANSLPTCGDNQSFTGGGACPARCQIVYKMYIMPLIYQCYCNEGYLWNLEMTKCIKQKECDDKWKEGEYDFIMDQVFNATRGYPISCDRMSRCDLSRIERDPNDRTRIIEH</sequence>
<accession>A0AAV5UVX6</accession>
<gene>
    <name evidence="2" type="ORF">PFISCL1PPCAC_1176</name>
</gene>
<dbReference type="AlphaFoldDB" id="A0AAV5UVX6"/>
<organism evidence="2 3">
    <name type="scientific">Pristionchus fissidentatus</name>
    <dbReference type="NCBI Taxonomy" id="1538716"/>
    <lineage>
        <taxon>Eukaryota</taxon>
        <taxon>Metazoa</taxon>
        <taxon>Ecdysozoa</taxon>
        <taxon>Nematoda</taxon>
        <taxon>Chromadorea</taxon>
        <taxon>Rhabditida</taxon>
        <taxon>Rhabditina</taxon>
        <taxon>Diplogasteromorpha</taxon>
        <taxon>Diplogasteroidea</taxon>
        <taxon>Neodiplogasteridae</taxon>
        <taxon>Pristionchus</taxon>
    </lineage>
</organism>
<dbReference type="EMBL" id="BTSY01000001">
    <property type="protein sequence ID" value="GMT09879.1"/>
    <property type="molecule type" value="Genomic_DNA"/>
</dbReference>
<dbReference type="SUPFAM" id="SSF57567">
    <property type="entry name" value="Serine protease inhibitors"/>
    <property type="match status" value="1"/>
</dbReference>
<dbReference type="Proteomes" id="UP001432322">
    <property type="component" value="Unassembled WGS sequence"/>
</dbReference>
<evidence type="ECO:0000313" key="3">
    <source>
        <dbReference type="Proteomes" id="UP001432322"/>
    </source>
</evidence>
<dbReference type="InterPro" id="IPR036084">
    <property type="entry name" value="Ser_inhib-like_sf"/>
</dbReference>
<evidence type="ECO:0000313" key="2">
    <source>
        <dbReference type="EMBL" id="GMT09879.1"/>
    </source>
</evidence>
<evidence type="ECO:0000256" key="1">
    <source>
        <dbReference type="ARBA" id="ARBA00022900"/>
    </source>
</evidence>